<evidence type="ECO:0000313" key="7">
    <source>
        <dbReference type="Proteomes" id="UP000660021"/>
    </source>
</evidence>
<keyword evidence="7" id="KW-1185">Reference proteome</keyword>
<evidence type="ECO:0000256" key="3">
    <source>
        <dbReference type="ARBA" id="ARBA00022989"/>
    </source>
</evidence>
<feature type="transmembrane region" description="Helical" evidence="5">
    <location>
        <begin position="107"/>
        <end position="127"/>
    </location>
</feature>
<proteinExistence type="predicted"/>
<reference evidence="6 7" key="1">
    <citation type="submission" date="2020-08" db="EMBL/GenBank/DDBJ databases">
        <title>Genome public.</title>
        <authorList>
            <person name="Liu C."/>
            <person name="Sun Q."/>
        </authorList>
    </citation>
    <scope>NUCLEOTIDE SEQUENCE [LARGE SCALE GENOMIC DNA]</scope>
    <source>
        <strain evidence="6 7">New-38</strain>
    </source>
</reference>
<feature type="transmembrane region" description="Helical" evidence="5">
    <location>
        <begin position="134"/>
        <end position="152"/>
    </location>
</feature>
<evidence type="ECO:0000256" key="1">
    <source>
        <dbReference type="ARBA" id="ARBA00022475"/>
    </source>
</evidence>
<dbReference type="PROSITE" id="PS51257">
    <property type="entry name" value="PROKAR_LIPOPROTEIN"/>
    <property type="match status" value="1"/>
</dbReference>
<feature type="transmembrane region" description="Helical" evidence="5">
    <location>
        <begin position="41"/>
        <end position="58"/>
    </location>
</feature>
<name>A0ABR7HRR5_9FIRM</name>
<keyword evidence="3 5" id="KW-1133">Transmembrane helix</keyword>
<keyword evidence="1" id="KW-1003">Cell membrane</keyword>
<evidence type="ECO:0000256" key="2">
    <source>
        <dbReference type="ARBA" id="ARBA00022692"/>
    </source>
</evidence>
<organism evidence="6 7">
    <name type="scientific">Pseudoflavonifractor hominis</name>
    <dbReference type="NCBI Taxonomy" id="2763059"/>
    <lineage>
        <taxon>Bacteria</taxon>
        <taxon>Bacillati</taxon>
        <taxon>Bacillota</taxon>
        <taxon>Clostridia</taxon>
        <taxon>Eubacteriales</taxon>
        <taxon>Oscillospiraceae</taxon>
        <taxon>Pseudoflavonifractor</taxon>
    </lineage>
</organism>
<feature type="transmembrane region" description="Helical" evidence="5">
    <location>
        <begin position="164"/>
        <end position="185"/>
    </location>
</feature>
<dbReference type="RefSeq" id="WP_101692496.1">
    <property type="nucleotide sequence ID" value="NZ_JACOPR010000002.1"/>
</dbReference>
<dbReference type="Proteomes" id="UP000660021">
    <property type="component" value="Unassembled WGS sequence"/>
</dbReference>
<protein>
    <submittedName>
        <fullName evidence="6">Sporulation protein</fullName>
    </submittedName>
</protein>
<dbReference type="PANTHER" id="PTHR35529">
    <property type="entry name" value="MANGANESE EFFLUX PUMP MNTP-RELATED"/>
    <property type="match status" value="1"/>
</dbReference>
<dbReference type="PANTHER" id="PTHR35529:SF2">
    <property type="entry name" value="SPORULATION PROTEIN YTAF-RELATED"/>
    <property type="match status" value="1"/>
</dbReference>
<evidence type="ECO:0000313" key="6">
    <source>
        <dbReference type="EMBL" id="MBC5730126.1"/>
    </source>
</evidence>
<comment type="caution">
    <text evidence="6">The sequence shown here is derived from an EMBL/GenBank/DDBJ whole genome shotgun (WGS) entry which is preliminary data.</text>
</comment>
<sequence>MKLWTALTGAICFALACNLDTVLLAAAYGGRGLSISPGPSLVLAGVTTLITALSLLLGNAATAVLPPETAEVLGGLALVGIGCWFLLDYLRGRTETAEEEPSSPGLAGWVSLAAALAVNNAGAGVAAGAAGIPTLAAAGSNFLVTLVALPLGHRLGCGAAERLLGRYALPLSGGLLVLLGAWEVLL</sequence>
<dbReference type="InterPro" id="IPR003810">
    <property type="entry name" value="Mntp/YtaF"/>
</dbReference>
<evidence type="ECO:0000256" key="4">
    <source>
        <dbReference type="ARBA" id="ARBA00023136"/>
    </source>
</evidence>
<accession>A0ABR7HRR5</accession>
<keyword evidence="4 5" id="KW-0472">Membrane</keyword>
<evidence type="ECO:0000256" key="5">
    <source>
        <dbReference type="SAM" id="Phobius"/>
    </source>
</evidence>
<feature type="transmembrane region" description="Helical" evidence="5">
    <location>
        <begin position="70"/>
        <end position="87"/>
    </location>
</feature>
<gene>
    <name evidence="6" type="ORF">H8S34_04670</name>
</gene>
<keyword evidence="2 5" id="KW-0812">Transmembrane</keyword>
<dbReference type="EMBL" id="JACOPR010000002">
    <property type="protein sequence ID" value="MBC5730126.1"/>
    <property type="molecule type" value="Genomic_DNA"/>
</dbReference>